<dbReference type="AlphaFoldDB" id="A0A2M8D8N9"/>
<feature type="compositionally biased region" description="Low complexity" evidence="1">
    <location>
        <begin position="36"/>
        <end position="47"/>
    </location>
</feature>
<dbReference type="Proteomes" id="UP000229236">
    <property type="component" value="Unassembled WGS sequence"/>
</dbReference>
<evidence type="ECO:0000313" key="3">
    <source>
        <dbReference type="EMBL" id="PJB83519.1"/>
    </source>
</evidence>
<dbReference type="EMBL" id="PFTM01000026">
    <property type="protein sequence ID" value="PJB83519.1"/>
    <property type="molecule type" value="Genomic_DNA"/>
</dbReference>
<name>A0A2M8D8N9_9BACT</name>
<gene>
    <name evidence="3" type="ORF">CO088_01275</name>
</gene>
<feature type="compositionally biased region" description="Low complexity" evidence="1">
    <location>
        <begin position="54"/>
        <end position="65"/>
    </location>
</feature>
<evidence type="ECO:0000256" key="1">
    <source>
        <dbReference type="SAM" id="MobiDB-lite"/>
    </source>
</evidence>
<proteinExistence type="predicted"/>
<accession>A0A2M8D8N9</accession>
<keyword evidence="2" id="KW-0812">Transmembrane</keyword>
<evidence type="ECO:0008006" key="5">
    <source>
        <dbReference type="Google" id="ProtNLM"/>
    </source>
</evidence>
<reference evidence="4" key="1">
    <citation type="submission" date="2017-09" db="EMBL/GenBank/DDBJ databases">
        <title>Depth-based differentiation of microbial function through sediment-hosted aquifers and enrichment of novel symbionts in the deep terrestrial subsurface.</title>
        <authorList>
            <person name="Probst A.J."/>
            <person name="Ladd B."/>
            <person name="Jarett J.K."/>
            <person name="Geller-Mcgrath D.E."/>
            <person name="Sieber C.M.K."/>
            <person name="Emerson J.B."/>
            <person name="Anantharaman K."/>
            <person name="Thomas B.C."/>
            <person name="Malmstrom R."/>
            <person name="Stieglmeier M."/>
            <person name="Klingl A."/>
            <person name="Woyke T."/>
            <person name="Ryan C.M."/>
            <person name="Banfield J.F."/>
        </authorList>
    </citation>
    <scope>NUCLEOTIDE SEQUENCE [LARGE SCALE GENOMIC DNA]</scope>
</reference>
<organism evidence="3 4">
    <name type="scientific">Candidatus Yonathbacteria bacterium CG_4_9_14_0_8_um_filter_46_47</name>
    <dbReference type="NCBI Taxonomy" id="1975106"/>
    <lineage>
        <taxon>Bacteria</taxon>
        <taxon>Candidatus Yonathiibacteriota</taxon>
    </lineage>
</organism>
<feature type="region of interest" description="Disordered" evidence="1">
    <location>
        <begin position="36"/>
        <end position="69"/>
    </location>
</feature>
<protein>
    <recommendedName>
        <fullName evidence="5">PsbP C-terminal domain-containing protein</fullName>
    </recommendedName>
</protein>
<keyword evidence="2" id="KW-0472">Membrane</keyword>
<evidence type="ECO:0000256" key="2">
    <source>
        <dbReference type="SAM" id="Phobius"/>
    </source>
</evidence>
<evidence type="ECO:0000313" key="4">
    <source>
        <dbReference type="Proteomes" id="UP000229236"/>
    </source>
</evidence>
<keyword evidence="2" id="KW-1133">Transmembrane helix</keyword>
<comment type="caution">
    <text evidence="3">The sequence shown here is derived from an EMBL/GenBank/DDBJ whole genome shotgun (WGS) entry which is preliminary data.</text>
</comment>
<sequence length="205" mass="22824">MNQKGFANIILVVVIVILVGAIGYFVFIKKSEPIAQQSTSTPTQTKTPLPPTSTPTKTPAYSTPAPKDETANWKSYRNDQYGFELKYPEDWRTAQCGIDCQGFGPQSVREDIAVGINVLNSKLDTAKKSLPVLSNSYNKIIKEETVIVEGTQWTKLTIKQDIAGEIFIEHLIEKSGKTYDLGVGTDELNIVNIYNQILSTFRFTK</sequence>
<feature type="transmembrane region" description="Helical" evidence="2">
    <location>
        <begin position="6"/>
        <end position="27"/>
    </location>
</feature>